<reference evidence="9" key="1">
    <citation type="submission" date="2025-08" db="UniProtKB">
        <authorList>
            <consortium name="RefSeq"/>
        </authorList>
    </citation>
    <scope>IDENTIFICATION</scope>
</reference>
<dbReference type="GO" id="GO:0005815">
    <property type="term" value="C:microtubule organizing center"/>
    <property type="evidence" value="ECO:0007669"/>
    <property type="project" value="TreeGrafter"/>
</dbReference>
<evidence type="ECO:0000313" key="8">
    <source>
        <dbReference type="Proteomes" id="UP000504617"/>
    </source>
</evidence>
<sequence length="460" mass="50676">MEHGKMDYFCEQVQQKDVGRRLQVGQEFLEYLNDPSISTDLEQDQQCLDKVIDELTRWVNSSNYKVSLLGLDLLGAFGERLLGRFRTYVGTVLVALMDRLGDAKDQVREQAQNLILKLMDQVAPPMFIWERLAAGFKHKNYRSREGVCLCLVATLNVYGAHSLILSKLVPHLCLLSGDSSSQVRDAAIVALMEIYKHVGEKVRVDLNKRGIPAARLQTIFMKFDEVKNSDSMISSSISDKSIDDEESGDGNRPSATASGFKVPAPKKPGNPSNTTKKPGSAGGPKVVGTTKEGGAGAVDEDDFIKAFTDVPTVQIYSSRELEETLNKIREILSDDKHDWDQRTNALKKVRSLLVAGAAQYDGFFQHLRLLDGAFKLSAKDLRSQVVREACITVAHLSTVLGNKFDHGAEAIVPTLFNLVPNSAKVMATSGCAAIRFIIRLKMASTQNLTKIGGGKLHLHQ</sequence>
<evidence type="ECO:0000256" key="6">
    <source>
        <dbReference type="SAM" id="MobiDB-lite"/>
    </source>
</evidence>
<dbReference type="GO" id="GO:0072686">
    <property type="term" value="C:mitotic spindle"/>
    <property type="evidence" value="ECO:0007669"/>
    <property type="project" value="TreeGrafter"/>
</dbReference>
<dbReference type="GO" id="GO:0005876">
    <property type="term" value="C:spindle microtubule"/>
    <property type="evidence" value="ECO:0007669"/>
    <property type="project" value="TreeGrafter"/>
</dbReference>
<keyword evidence="4" id="KW-0206">Cytoskeleton</keyword>
<dbReference type="SUPFAM" id="SSF48371">
    <property type="entry name" value="ARM repeat"/>
    <property type="match status" value="1"/>
</dbReference>
<dbReference type="InterPro" id="IPR011989">
    <property type="entry name" value="ARM-like"/>
</dbReference>
<feature type="repeat" description="HEAT" evidence="5">
    <location>
        <begin position="168"/>
        <end position="206"/>
    </location>
</feature>
<dbReference type="RefSeq" id="XP_013911158.1">
    <property type="nucleotide sequence ID" value="XM_014055683.1"/>
</dbReference>
<dbReference type="AlphaFoldDB" id="A0A6I9XJT9"/>
<dbReference type="PANTHER" id="PTHR21567:SF30">
    <property type="entry name" value="CLIP-ASSOCIATING PROTEIN 2"/>
    <property type="match status" value="1"/>
</dbReference>
<proteinExistence type="predicted"/>
<dbReference type="Pfam" id="PF12348">
    <property type="entry name" value="CLASP_N"/>
    <property type="match status" value="2"/>
</dbReference>
<dbReference type="OrthoDB" id="46159at2759"/>
<dbReference type="GO" id="GO:0005881">
    <property type="term" value="C:cytoplasmic microtubule"/>
    <property type="evidence" value="ECO:0007669"/>
    <property type="project" value="TreeGrafter"/>
</dbReference>
<dbReference type="Proteomes" id="UP000504617">
    <property type="component" value="Unplaced"/>
</dbReference>
<keyword evidence="3" id="KW-0677">Repeat</keyword>
<accession>A0A6I9XJT9</accession>
<protein>
    <submittedName>
        <fullName evidence="9">CLIP-associating protein 1-like</fullName>
    </submittedName>
</protein>
<dbReference type="GO" id="GO:0040001">
    <property type="term" value="P:establishment of mitotic spindle localization"/>
    <property type="evidence" value="ECO:0007669"/>
    <property type="project" value="TreeGrafter"/>
</dbReference>
<dbReference type="SMART" id="SM01349">
    <property type="entry name" value="TOG"/>
    <property type="match status" value="1"/>
</dbReference>
<dbReference type="GO" id="GO:0090307">
    <property type="term" value="P:mitotic spindle assembly"/>
    <property type="evidence" value="ECO:0007669"/>
    <property type="project" value="TreeGrafter"/>
</dbReference>
<dbReference type="GO" id="GO:0000776">
    <property type="term" value="C:kinetochore"/>
    <property type="evidence" value="ECO:0007669"/>
    <property type="project" value="TreeGrafter"/>
</dbReference>
<dbReference type="GO" id="GO:0007026">
    <property type="term" value="P:negative regulation of microtubule depolymerization"/>
    <property type="evidence" value="ECO:0007669"/>
    <property type="project" value="UniProtKB-ARBA"/>
</dbReference>
<dbReference type="InterPro" id="IPR016024">
    <property type="entry name" value="ARM-type_fold"/>
</dbReference>
<dbReference type="KEGG" id="tsr:106540530"/>
<dbReference type="InterPro" id="IPR024395">
    <property type="entry name" value="CLASP_N_dom"/>
</dbReference>
<feature type="region of interest" description="Disordered" evidence="6">
    <location>
        <begin position="234"/>
        <end position="294"/>
    </location>
</feature>
<organism evidence="8 9">
    <name type="scientific">Thamnophis sirtalis</name>
    <dbReference type="NCBI Taxonomy" id="35019"/>
    <lineage>
        <taxon>Eukaryota</taxon>
        <taxon>Metazoa</taxon>
        <taxon>Chordata</taxon>
        <taxon>Craniata</taxon>
        <taxon>Vertebrata</taxon>
        <taxon>Euteleostomi</taxon>
        <taxon>Lepidosauria</taxon>
        <taxon>Squamata</taxon>
        <taxon>Bifurcata</taxon>
        <taxon>Unidentata</taxon>
        <taxon>Episquamata</taxon>
        <taxon>Toxicofera</taxon>
        <taxon>Serpentes</taxon>
        <taxon>Colubroidea</taxon>
        <taxon>Colubridae</taxon>
        <taxon>Natricinae</taxon>
        <taxon>Thamnophis</taxon>
    </lineage>
</organism>
<dbReference type="InterPro" id="IPR021133">
    <property type="entry name" value="HEAT_type_2"/>
</dbReference>
<gene>
    <name evidence="9" type="primary">LOC106540530</name>
</gene>
<evidence type="ECO:0000256" key="3">
    <source>
        <dbReference type="ARBA" id="ARBA00022737"/>
    </source>
</evidence>
<feature type="domain" description="TOG" evidence="7">
    <location>
        <begin position="7"/>
        <end position="232"/>
    </location>
</feature>
<name>A0A6I9XJT9_9SAUR</name>
<evidence type="ECO:0000259" key="7">
    <source>
        <dbReference type="SMART" id="SM01349"/>
    </source>
</evidence>
<dbReference type="PANTHER" id="PTHR21567">
    <property type="entry name" value="CLASP"/>
    <property type="match status" value="1"/>
</dbReference>
<evidence type="ECO:0000256" key="4">
    <source>
        <dbReference type="ARBA" id="ARBA00023212"/>
    </source>
</evidence>
<dbReference type="InterPro" id="IPR034085">
    <property type="entry name" value="TOG"/>
</dbReference>
<dbReference type="GO" id="GO:0008017">
    <property type="term" value="F:microtubule binding"/>
    <property type="evidence" value="ECO:0007669"/>
    <property type="project" value="TreeGrafter"/>
</dbReference>
<keyword evidence="8" id="KW-1185">Reference proteome</keyword>
<dbReference type="PROSITE" id="PS50077">
    <property type="entry name" value="HEAT_REPEAT"/>
    <property type="match status" value="1"/>
</dbReference>
<dbReference type="GeneID" id="106540530"/>
<evidence type="ECO:0000256" key="2">
    <source>
        <dbReference type="ARBA" id="ARBA00022490"/>
    </source>
</evidence>
<evidence type="ECO:0000256" key="5">
    <source>
        <dbReference type="PROSITE-ProRule" id="PRU00103"/>
    </source>
</evidence>
<dbReference type="Gene3D" id="1.25.10.10">
    <property type="entry name" value="Leucine-rich Repeat Variant"/>
    <property type="match status" value="2"/>
</dbReference>
<evidence type="ECO:0000256" key="1">
    <source>
        <dbReference type="ARBA" id="ARBA00004245"/>
    </source>
</evidence>
<dbReference type="GO" id="GO:0045180">
    <property type="term" value="C:basal cortex"/>
    <property type="evidence" value="ECO:0007669"/>
    <property type="project" value="TreeGrafter"/>
</dbReference>
<dbReference type="FunFam" id="1.25.10.10:FF:000031">
    <property type="entry name" value="CLIP-associating protein 1 isoform 2"/>
    <property type="match status" value="1"/>
</dbReference>
<comment type="subcellular location">
    <subcellularLocation>
        <location evidence="1">Cytoplasm</location>
        <location evidence="1">Cytoskeleton</location>
    </subcellularLocation>
</comment>
<evidence type="ECO:0000313" key="9">
    <source>
        <dbReference type="RefSeq" id="XP_013911158.1"/>
    </source>
</evidence>
<keyword evidence="2" id="KW-0963">Cytoplasm</keyword>